<feature type="region of interest" description="Disordered" evidence="1">
    <location>
        <begin position="1"/>
        <end position="76"/>
    </location>
</feature>
<proteinExistence type="predicted"/>
<feature type="compositionally biased region" description="Basic and acidic residues" evidence="1">
    <location>
        <begin position="28"/>
        <end position="48"/>
    </location>
</feature>
<reference evidence="2 3" key="1">
    <citation type="submission" date="2018-01" db="EMBL/GenBank/DDBJ databases">
        <authorList>
            <person name="Gaut B.S."/>
            <person name="Morton B.R."/>
            <person name="Clegg M.T."/>
            <person name="Duvall M.R."/>
        </authorList>
    </citation>
    <scope>NUCLEOTIDE SEQUENCE [LARGE SCALE GENOMIC DNA]</scope>
    <source>
        <strain evidence="2">Cupriavidus taiwanensis cmp 52</strain>
    </source>
</reference>
<sequence>MKQASRRRSVRHDAGCHHPVRGLYRPDAAGRADRRVAGAGRPRCDRPVQSRYADVRPAGGTAELLRGPGQVSAAGDPDVRAGGLDLRPFRRGAAAGDLCHRRGRPRPWHAAAGGDPGGDVSRRHFGFGPGQRGRGRRRDDRGDVARGLSRLVQRGGGRRGGRDRHPDPAVGGVHRLQRAGAGRIGAGAVRGRLDPGRARGHRADRAGGVAGAQAQYGRRRGGAAASAVLEKPARGRVGPGGAVPDPGRHARRLVHADRSRRGGGGLWPVRRHGGVPQHRPARPVHDLPGSGRDLGGDPAGGGAGRHLCLCAVDAGRDRPAGAGDRHLRAGRIRRAGADRAAADDGGHVPRRHLDLPDLRAAAAANRQCLPVESGVVRRGADAEGSAGPVHAAAGREPDGVVPDRPRAHGRNRALGDLDAAGNVYRHADGAGLSAAGDLAAGVPRLLTAVDVEFAFTNKNLTLSPLRR</sequence>
<feature type="region of interest" description="Disordered" evidence="1">
    <location>
        <begin position="381"/>
        <end position="407"/>
    </location>
</feature>
<accession>A0A375IUG0</accession>
<evidence type="ECO:0000313" key="2">
    <source>
        <dbReference type="EMBL" id="SPR96227.1"/>
    </source>
</evidence>
<evidence type="ECO:0000313" key="3">
    <source>
        <dbReference type="Proteomes" id="UP000256805"/>
    </source>
</evidence>
<evidence type="ECO:0000256" key="1">
    <source>
        <dbReference type="SAM" id="MobiDB-lite"/>
    </source>
</evidence>
<feature type="compositionally biased region" description="Basic and acidic residues" evidence="1">
    <location>
        <begin position="393"/>
        <end position="406"/>
    </location>
</feature>
<feature type="region of interest" description="Disordered" evidence="1">
    <location>
        <begin position="98"/>
        <end position="172"/>
    </location>
</feature>
<organism evidence="2 3">
    <name type="scientific">Cupriavidus taiwanensis</name>
    <dbReference type="NCBI Taxonomy" id="164546"/>
    <lineage>
        <taxon>Bacteria</taxon>
        <taxon>Pseudomonadati</taxon>
        <taxon>Pseudomonadota</taxon>
        <taxon>Betaproteobacteria</taxon>
        <taxon>Burkholderiales</taxon>
        <taxon>Burkholderiaceae</taxon>
        <taxon>Cupriavidus</taxon>
    </lineage>
</organism>
<feature type="region of interest" description="Disordered" evidence="1">
    <location>
        <begin position="259"/>
        <end position="294"/>
    </location>
</feature>
<feature type="compositionally biased region" description="Basic and acidic residues" evidence="1">
    <location>
        <begin position="191"/>
        <end position="205"/>
    </location>
</feature>
<dbReference type="EMBL" id="OVTA01000002">
    <property type="protein sequence ID" value="SPR96227.1"/>
    <property type="molecule type" value="Genomic_DNA"/>
</dbReference>
<protein>
    <submittedName>
        <fullName evidence="2">Uncharacterized protein</fullName>
    </submittedName>
</protein>
<feature type="region of interest" description="Disordered" evidence="1">
    <location>
        <begin position="187"/>
        <end position="218"/>
    </location>
</feature>
<dbReference type="AlphaFoldDB" id="A0A375IUG0"/>
<name>A0A375IUG0_9BURK</name>
<feature type="compositionally biased region" description="Basic residues" evidence="1">
    <location>
        <begin position="1"/>
        <end position="10"/>
    </location>
</feature>
<gene>
    <name evidence="2" type="ORF">CBM2634_A100165</name>
</gene>
<dbReference type="Proteomes" id="UP000256805">
    <property type="component" value="Unassembled WGS sequence"/>
</dbReference>